<organism evidence="1">
    <name type="scientific">Siphoviridae sp. ctvph17</name>
    <dbReference type="NCBI Taxonomy" id="2825724"/>
    <lineage>
        <taxon>Viruses</taxon>
        <taxon>Duplodnaviria</taxon>
        <taxon>Heunggongvirae</taxon>
        <taxon>Uroviricota</taxon>
        <taxon>Caudoviricetes</taxon>
    </lineage>
</organism>
<evidence type="ECO:0000313" key="1">
    <source>
        <dbReference type="EMBL" id="DAF94643.1"/>
    </source>
</evidence>
<accession>A0A8S5UJM4</accession>
<proteinExistence type="predicted"/>
<protein>
    <submittedName>
        <fullName evidence="1">Light-dependent transcriptional regulator</fullName>
    </submittedName>
</protein>
<sequence length="152" mass="16725">MLTLPAETTSLILNLYFKFRGGFSCPITMAPRAYGENINPVGHFGCRCGVPLHPAEPTLAADLHDWHHHPASTGIRPMITPIITDQSTGRVLWRVADCATYCGIGPRTWANYCANGRTPQPVAHLDGRTPLWDAEEVKTWHTNRPGSPIKAT</sequence>
<dbReference type="EMBL" id="BK016095">
    <property type="protein sequence ID" value="DAF94643.1"/>
    <property type="molecule type" value="Genomic_DNA"/>
</dbReference>
<name>A0A8S5UJM4_9CAUD</name>
<reference evidence="1" key="1">
    <citation type="journal article" date="2021" name="Proc. Natl. Acad. Sci. U.S.A.">
        <title>A Catalog of Tens of Thousands of Viruses from Human Metagenomes Reveals Hidden Associations with Chronic Diseases.</title>
        <authorList>
            <person name="Tisza M.J."/>
            <person name="Buck C.B."/>
        </authorList>
    </citation>
    <scope>NUCLEOTIDE SEQUENCE</scope>
    <source>
        <strain evidence="1">Ctvph17</strain>
    </source>
</reference>